<proteinExistence type="predicted"/>
<dbReference type="AlphaFoldDB" id="A0A0B6YFD8"/>
<dbReference type="EMBL" id="HACG01007606">
    <property type="protein sequence ID" value="CEK54471.1"/>
    <property type="molecule type" value="Transcribed_RNA"/>
</dbReference>
<gene>
    <name evidence="1" type="primary">ORF22903</name>
</gene>
<name>A0A0B6YFD8_9EUPU</name>
<accession>A0A0B6YFD8</accession>
<reference evidence="1" key="1">
    <citation type="submission" date="2014-12" db="EMBL/GenBank/DDBJ databases">
        <title>Insight into the proteome of Arion vulgaris.</title>
        <authorList>
            <person name="Aradska J."/>
            <person name="Bulat T."/>
            <person name="Smidak R."/>
            <person name="Sarate P."/>
            <person name="Gangsoo J."/>
            <person name="Sialana F."/>
            <person name="Bilban M."/>
            <person name="Lubec G."/>
        </authorList>
    </citation>
    <scope>NUCLEOTIDE SEQUENCE</scope>
    <source>
        <tissue evidence="1">Skin</tissue>
    </source>
</reference>
<sequence>MLRLFDLKKCYKKLPYLASYEKIKTTMKEQYNVETKSPHTQRIDITNISTNYNKMRYHL</sequence>
<evidence type="ECO:0000313" key="1">
    <source>
        <dbReference type="EMBL" id="CEK54471.1"/>
    </source>
</evidence>
<protein>
    <submittedName>
        <fullName evidence="1">Uncharacterized protein</fullName>
    </submittedName>
</protein>
<organism evidence="1">
    <name type="scientific">Arion vulgaris</name>
    <dbReference type="NCBI Taxonomy" id="1028688"/>
    <lineage>
        <taxon>Eukaryota</taxon>
        <taxon>Metazoa</taxon>
        <taxon>Spiralia</taxon>
        <taxon>Lophotrochozoa</taxon>
        <taxon>Mollusca</taxon>
        <taxon>Gastropoda</taxon>
        <taxon>Heterobranchia</taxon>
        <taxon>Euthyneura</taxon>
        <taxon>Panpulmonata</taxon>
        <taxon>Eupulmonata</taxon>
        <taxon>Stylommatophora</taxon>
        <taxon>Helicina</taxon>
        <taxon>Arionoidea</taxon>
        <taxon>Arionidae</taxon>
        <taxon>Arion</taxon>
    </lineage>
</organism>